<accession>A0ABQ7UX50</accession>
<comment type="caution">
    <text evidence="1">The sequence shown here is derived from an EMBL/GenBank/DDBJ whole genome shotgun (WGS) entry which is preliminary data.</text>
</comment>
<evidence type="ECO:0000313" key="2">
    <source>
        <dbReference type="Proteomes" id="UP000826656"/>
    </source>
</evidence>
<dbReference type="PANTHER" id="PTHR35317:SF34">
    <property type="match status" value="1"/>
</dbReference>
<name>A0ABQ7UX50_SOLTU</name>
<gene>
    <name evidence="1" type="ORF">KY290_026099</name>
</gene>
<dbReference type="PANTHER" id="PTHR35317">
    <property type="entry name" value="OS04G0629600 PROTEIN"/>
    <property type="match status" value="1"/>
</dbReference>
<sequence>MDNFMRSKEYWGLVENGIPASVKGMTDAQHKSVSHRPILVTILKKSSSKDIWDSMKQKFESNTRVKRAQLQFLRKEFETFHMKASETMNEYFSRILTIDNKLKESGGDKGDIRVVEGVV</sequence>
<reference evidence="1 2" key="1">
    <citation type="journal article" date="2021" name="bioRxiv">
        <title>Chromosome-scale and haplotype-resolved genome assembly of a tetraploid potato cultivar.</title>
        <authorList>
            <person name="Sun H."/>
            <person name="Jiao W.-B."/>
            <person name="Krause K."/>
            <person name="Campoy J.A."/>
            <person name="Goel M."/>
            <person name="Folz-Donahue K."/>
            <person name="Kukat C."/>
            <person name="Huettel B."/>
            <person name="Schneeberger K."/>
        </authorList>
    </citation>
    <scope>NUCLEOTIDE SEQUENCE [LARGE SCALE GENOMIC DNA]</scope>
    <source>
        <strain evidence="1">SolTubOtavaFocal</strain>
        <tissue evidence="1">Leaves</tissue>
    </source>
</reference>
<dbReference type="Proteomes" id="UP000826656">
    <property type="component" value="Unassembled WGS sequence"/>
</dbReference>
<protein>
    <recommendedName>
        <fullName evidence="3">Retrovirus-related Pol polyprotein from transposon TNT 1-94</fullName>
    </recommendedName>
</protein>
<organism evidence="1 2">
    <name type="scientific">Solanum tuberosum</name>
    <name type="common">Potato</name>
    <dbReference type="NCBI Taxonomy" id="4113"/>
    <lineage>
        <taxon>Eukaryota</taxon>
        <taxon>Viridiplantae</taxon>
        <taxon>Streptophyta</taxon>
        <taxon>Embryophyta</taxon>
        <taxon>Tracheophyta</taxon>
        <taxon>Spermatophyta</taxon>
        <taxon>Magnoliopsida</taxon>
        <taxon>eudicotyledons</taxon>
        <taxon>Gunneridae</taxon>
        <taxon>Pentapetalae</taxon>
        <taxon>asterids</taxon>
        <taxon>lamiids</taxon>
        <taxon>Solanales</taxon>
        <taxon>Solanaceae</taxon>
        <taxon>Solanoideae</taxon>
        <taxon>Solaneae</taxon>
        <taxon>Solanum</taxon>
    </lineage>
</organism>
<dbReference type="EMBL" id="JAIVGD010000018">
    <property type="protein sequence ID" value="KAH0755829.1"/>
    <property type="molecule type" value="Genomic_DNA"/>
</dbReference>
<evidence type="ECO:0000313" key="1">
    <source>
        <dbReference type="EMBL" id="KAH0755829.1"/>
    </source>
</evidence>
<evidence type="ECO:0008006" key="3">
    <source>
        <dbReference type="Google" id="ProtNLM"/>
    </source>
</evidence>
<proteinExistence type="predicted"/>
<dbReference type="Pfam" id="PF14223">
    <property type="entry name" value="Retrotran_gag_2"/>
    <property type="match status" value="1"/>
</dbReference>
<keyword evidence="2" id="KW-1185">Reference proteome</keyword>